<accession>A0AC34G7N4</accession>
<evidence type="ECO:0000313" key="2">
    <source>
        <dbReference type="WBParaSite" id="ES5_v2.g25723.t1"/>
    </source>
</evidence>
<evidence type="ECO:0000313" key="1">
    <source>
        <dbReference type="Proteomes" id="UP000887579"/>
    </source>
</evidence>
<sequence length="281" mass="32023">MNQKDYREISAVPSSKPYVSHMQYENSRGQSVTLFPAFRSVDTLHDISRIQSPIKLNTVPLITRNQDKWANKYHEIVREYGPSKDDPKSLLLFGKDELYRSESSGNPTLKPSTLHVSTESSPPAPVNSNPPPALPPPPPVPPRETSTKYPFTRQPSIRRQTYPRMRYIYAFPEEFRNWIAQPTFSRFPPPSAPEEEYHPSENTTSVKKSRPSIHRPIPVPRRSFESKIKPSQYENIPSTQKSIVEEIKEKIKNKKSSAASLSAASSAKTTMVPILKRKKEL</sequence>
<reference evidence="2" key="1">
    <citation type="submission" date="2022-11" db="UniProtKB">
        <authorList>
            <consortium name="WormBaseParasite"/>
        </authorList>
    </citation>
    <scope>IDENTIFICATION</scope>
</reference>
<proteinExistence type="predicted"/>
<organism evidence="1 2">
    <name type="scientific">Panagrolaimus sp. ES5</name>
    <dbReference type="NCBI Taxonomy" id="591445"/>
    <lineage>
        <taxon>Eukaryota</taxon>
        <taxon>Metazoa</taxon>
        <taxon>Ecdysozoa</taxon>
        <taxon>Nematoda</taxon>
        <taxon>Chromadorea</taxon>
        <taxon>Rhabditida</taxon>
        <taxon>Tylenchina</taxon>
        <taxon>Panagrolaimomorpha</taxon>
        <taxon>Panagrolaimoidea</taxon>
        <taxon>Panagrolaimidae</taxon>
        <taxon>Panagrolaimus</taxon>
    </lineage>
</organism>
<protein>
    <submittedName>
        <fullName evidence="2">Uncharacterized protein</fullName>
    </submittedName>
</protein>
<dbReference type="Proteomes" id="UP000887579">
    <property type="component" value="Unplaced"/>
</dbReference>
<name>A0AC34G7N4_9BILA</name>
<dbReference type="WBParaSite" id="ES5_v2.g25723.t1">
    <property type="protein sequence ID" value="ES5_v2.g25723.t1"/>
    <property type="gene ID" value="ES5_v2.g25723"/>
</dbReference>